<name>A0A9D7LSQ2_9RHOO</name>
<gene>
    <name evidence="1" type="ORF">IPN75_13710</name>
</gene>
<protein>
    <submittedName>
        <fullName evidence="1">DUF1615 domain-containing protein</fullName>
    </submittedName>
</protein>
<sequence length="392" mass="42861">MFQPARAVVLWLAVAIVAGCAGTGEPIPGGRPLPLPPDLAPSLPGGMAAVAAPPSGPEIRAMVVRLIPASVRDRSGWADDLYSAFSSLDLPHAPQVYCAAIAIIEQESSFQADPVVPDLPDIVWRELEQRGRRYGIPKLLISAVLLKTSPDGRSYSQRIDALRTEKQLNGLFEDMIAELPAGKTLFAGYNPVRTGGPMQVSIAFAEEFARERSYPYPVSHSIRDEVFSRRGGLYFGSAILLDYPAPYDDAVYRFADFNAGRYSSRNAAFQAAVARVSGKPLALDGDLLLYRDGKPQEQPSAVEGALQTLSGKLPLSLRDIRRDLLLEKSAGFGQSPLFARLFVLAEQAAGSVLPRQTMPQIELKSPKFTRKLTTEWFARRVEGRYRTCLTRS</sequence>
<proteinExistence type="predicted"/>
<dbReference type="EMBL" id="JADKBR010000017">
    <property type="protein sequence ID" value="MBK8891330.1"/>
    <property type="molecule type" value="Genomic_DNA"/>
</dbReference>
<accession>A0A9D7LSQ2</accession>
<evidence type="ECO:0000313" key="2">
    <source>
        <dbReference type="Proteomes" id="UP000808146"/>
    </source>
</evidence>
<comment type="caution">
    <text evidence="1">The sequence shown here is derived from an EMBL/GenBank/DDBJ whole genome shotgun (WGS) entry which is preliminary data.</text>
</comment>
<dbReference type="InterPro" id="IPR011673">
    <property type="entry name" value="DUF1615"/>
</dbReference>
<evidence type="ECO:0000313" key="1">
    <source>
        <dbReference type="EMBL" id="MBK8891330.1"/>
    </source>
</evidence>
<dbReference type="AlphaFoldDB" id="A0A9D7LSQ2"/>
<reference evidence="1" key="1">
    <citation type="submission" date="2020-10" db="EMBL/GenBank/DDBJ databases">
        <title>Connecting structure to function with the recovery of over 1000 high-quality activated sludge metagenome-assembled genomes encoding full-length rRNA genes using long-read sequencing.</title>
        <authorList>
            <person name="Singleton C.M."/>
            <person name="Petriglieri F."/>
            <person name="Kristensen J.M."/>
            <person name="Kirkegaard R.H."/>
            <person name="Michaelsen T.Y."/>
            <person name="Andersen M.H."/>
            <person name="Karst S.M."/>
            <person name="Dueholm M.S."/>
            <person name="Nielsen P.H."/>
            <person name="Albertsen M."/>
        </authorList>
    </citation>
    <scope>NUCLEOTIDE SEQUENCE</scope>
    <source>
        <strain evidence="1">OdNE_18-Q3-R46-58_BAT3C.305</strain>
    </source>
</reference>
<dbReference type="Proteomes" id="UP000808146">
    <property type="component" value="Unassembled WGS sequence"/>
</dbReference>
<dbReference type="PROSITE" id="PS51257">
    <property type="entry name" value="PROKAR_LIPOPROTEIN"/>
    <property type="match status" value="1"/>
</dbReference>
<dbReference type="Pfam" id="PF07759">
    <property type="entry name" value="DUF1615"/>
    <property type="match status" value="1"/>
</dbReference>
<organism evidence="1 2">
    <name type="scientific">Candidatus Dechloromonas phosphorivorans</name>
    <dbReference type="NCBI Taxonomy" id="2899244"/>
    <lineage>
        <taxon>Bacteria</taxon>
        <taxon>Pseudomonadati</taxon>
        <taxon>Pseudomonadota</taxon>
        <taxon>Betaproteobacteria</taxon>
        <taxon>Rhodocyclales</taxon>
        <taxon>Azonexaceae</taxon>
        <taxon>Dechloromonas</taxon>
    </lineage>
</organism>